<name>A0A6P4ID78_DROKI</name>
<dbReference type="Proteomes" id="UP001652661">
    <property type="component" value="Chromosome 2L"/>
</dbReference>
<protein>
    <submittedName>
        <fullName evidence="5 6">Vicilin-like seed storage protein At2g18540</fullName>
    </submittedName>
</protein>
<feature type="coiled-coil region" evidence="1">
    <location>
        <begin position="300"/>
        <end position="327"/>
    </location>
</feature>
<feature type="compositionally biased region" description="Basic and acidic residues" evidence="2">
    <location>
        <begin position="226"/>
        <end position="255"/>
    </location>
</feature>
<keyword evidence="1" id="KW-0175">Coiled coil</keyword>
<feature type="compositionally biased region" description="Low complexity" evidence="2">
    <location>
        <begin position="272"/>
        <end position="287"/>
    </location>
</feature>
<evidence type="ECO:0000313" key="4">
    <source>
        <dbReference type="Proteomes" id="UP001652661"/>
    </source>
</evidence>
<gene>
    <name evidence="5 6" type="primary">LOC108073622</name>
</gene>
<dbReference type="PANTHER" id="PTHR23247:SF2">
    <property type="entry name" value="COILED-COIL DOMAIN-CONTAINING PROTEIN 34"/>
    <property type="match status" value="1"/>
</dbReference>
<keyword evidence="4" id="KW-1185">Reference proteome</keyword>
<feature type="domain" description="Coiled-coil" evidence="3">
    <location>
        <begin position="208"/>
        <end position="366"/>
    </location>
</feature>
<feature type="region of interest" description="Disordered" evidence="2">
    <location>
        <begin position="222"/>
        <end position="288"/>
    </location>
</feature>
<dbReference type="InterPro" id="IPR045323">
    <property type="entry name" value="CCDC34"/>
</dbReference>
<dbReference type="OMA" id="MCSWEEE"/>
<dbReference type="InterPro" id="IPR025259">
    <property type="entry name" value="CCDC34/181"/>
</dbReference>
<organism evidence="4 6">
    <name type="scientific">Drosophila kikkawai</name>
    <name type="common">Fruit fly</name>
    <dbReference type="NCBI Taxonomy" id="30033"/>
    <lineage>
        <taxon>Eukaryota</taxon>
        <taxon>Metazoa</taxon>
        <taxon>Ecdysozoa</taxon>
        <taxon>Arthropoda</taxon>
        <taxon>Hexapoda</taxon>
        <taxon>Insecta</taxon>
        <taxon>Pterygota</taxon>
        <taxon>Neoptera</taxon>
        <taxon>Endopterygota</taxon>
        <taxon>Diptera</taxon>
        <taxon>Brachycera</taxon>
        <taxon>Muscomorpha</taxon>
        <taxon>Ephydroidea</taxon>
        <taxon>Drosophilidae</taxon>
        <taxon>Drosophila</taxon>
        <taxon>Sophophora</taxon>
    </lineage>
</organism>
<evidence type="ECO:0000313" key="6">
    <source>
        <dbReference type="RefSeq" id="XP_017020811.1"/>
    </source>
</evidence>
<reference evidence="5 6" key="1">
    <citation type="submission" date="2025-04" db="UniProtKB">
        <authorList>
            <consortium name="RefSeq"/>
        </authorList>
    </citation>
    <scope>IDENTIFICATION</scope>
</reference>
<dbReference type="PANTHER" id="PTHR23247">
    <property type="entry name" value="NY-REN-41 ANTIGEN L15 -RELATED"/>
    <property type="match status" value="1"/>
</dbReference>
<evidence type="ECO:0000256" key="2">
    <source>
        <dbReference type="SAM" id="MobiDB-lite"/>
    </source>
</evidence>
<evidence type="ECO:0000313" key="5">
    <source>
        <dbReference type="RefSeq" id="XP_017020810.1"/>
    </source>
</evidence>
<evidence type="ECO:0000259" key="3">
    <source>
        <dbReference type="Pfam" id="PF13904"/>
    </source>
</evidence>
<proteinExistence type="predicted"/>
<dbReference type="RefSeq" id="XP_017020811.1">
    <property type="nucleotide sequence ID" value="XM_017165322.1"/>
</dbReference>
<feature type="region of interest" description="Disordered" evidence="2">
    <location>
        <begin position="120"/>
        <end position="191"/>
    </location>
</feature>
<sequence length="368" mass="42093">MAFLGHIDNLGTMVSRELLSGGAAMNQPHQDDSETIEGSRTYIKTYDQGSLLQAMGSPSTVRYVGSSESSSEVNSLDETECSTLHRCLLQSQRTLLAEHEEYADDQGLDTGSETICLQLESPRSTSSNASCSSSSSSRGSDAQEKSSTTSMCSWEEAMSRGESMRHSSSQEETRDFSMPSLHLGSDRGSAPLTYTRRLHSQRLERPANEAYENWLSAKQQQAKYRRQAEQKNREEQQQRTELRQRLSQERYEQWCRQKAQQSHGTRSKQEQPSRTPPSKSKGTTTKTNLQQWELEKLRLAEQRRLQVEIAERRRQQENRQRQQQAENAFQRWMSHVDQRPKPVPSNQGINSLRGTISNLYINPNRWVN</sequence>
<dbReference type="RefSeq" id="XP_017020810.1">
    <property type="nucleotide sequence ID" value="XM_017165321.1"/>
</dbReference>
<evidence type="ECO:0000256" key="1">
    <source>
        <dbReference type="SAM" id="Coils"/>
    </source>
</evidence>
<dbReference type="OrthoDB" id="6591885at2759"/>
<dbReference type="AlphaFoldDB" id="A0A6P4ID78"/>
<feature type="compositionally biased region" description="Basic and acidic residues" evidence="2">
    <location>
        <begin position="157"/>
        <end position="175"/>
    </location>
</feature>
<reference evidence="4" key="2">
    <citation type="submission" date="2025-05" db="UniProtKB">
        <authorList>
            <consortium name="RefSeq"/>
        </authorList>
    </citation>
    <scope>NUCLEOTIDE SEQUENCE [LARGE SCALE GENOMIC DNA]</scope>
    <source>
        <strain evidence="4">14028-0561.14</strain>
    </source>
</reference>
<dbReference type="GeneID" id="108073622"/>
<feature type="compositionally biased region" description="Low complexity" evidence="2">
    <location>
        <begin position="121"/>
        <end position="140"/>
    </location>
</feature>
<dbReference type="Pfam" id="PF13904">
    <property type="entry name" value="CCDC34"/>
    <property type="match status" value="1"/>
</dbReference>
<accession>A0A6P4ID78</accession>